<dbReference type="PANTHER" id="PTHR46060">
    <property type="entry name" value="MARINER MOS1 TRANSPOSASE-LIKE PROTEIN"/>
    <property type="match status" value="1"/>
</dbReference>
<keyword evidence="3" id="KW-1185">Reference proteome</keyword>
<organism evidence="2 3">
    <name type="scientific">Trichonephila clavipes</name>
    <name type="common">Golden silk orbweaver</name>
    <name type="synonym">Nephila clavipes</name>
    <dbReference type="NCBI Taxonomy" id="2585209"/>
    <lineage>
        <taxon>Eukaryota</taxon>
        <taxon>Metazoa</taxon>
        <taxon>Ecdysozoa</taxon>
        <taxon>Arthropoda</taxon>
        <taxon>Chelicerata</taxon>
        <taxon>Arachnida</taxon>
        <taxon>Araneae</taxon>
        <taxon>Araneomorphae</taxon>
        <taxon>Entelegynae</taxon>
        <taxon>Araneoidea</taxon>
        <taxon>Nephilidae</taxon>
        <taxon>Trichonephila</taxon>
    </lineage>
</organism>
<dbReference type="Pfam" id="PF17906">
    <property type="entry name" value="HTH_48"/>
    <property type="match status" value="1"/>
</dbReference>
<dbReference type="PANTHER" id="PTHR46060:SF1">
    <property type="entry name" value="MARINER MOS1 TRANSPOSASE-LIKE PROTEIN"/>
    <property type="match status" value="1"/>
</dbReference>
<dbReference type="Proteomes" id="UP000887159">
    <property type="component" value="Unassembled WGS sequence"/>
</dbReference>
<reference evidence="2" key="1">
    <citation type="submission" date="2020-08" db="EMBL/GenBank/DDBJ databases">
        <title>Multicomponent nature underlies the extraordinary mechanical properties of spider dragline silk.</title>
        <authorList>
            <person name="Kono N."/>
            <person name="Nakamura H."/>
            <person name="Mori M."/>
            <person name="Yoshida Y."/>
            <person name="Ohtoshi R."/>
            <person name="Malay A.D."/>
            <person name="Moran D.A.P."/>
            <person name="Tomita M."/>
            <person name="Numata K."/>
            <person name="Arakawa K."/>
        </authorList>
    </citation>
    <scope>NUCLEOTIDE SEQUENCE</scope>
</reference>
<dbReference type="AlphaFoldDB" id="A0A8X6SFQ8"/>
<evidence type="ECO:0000259" key="1">
    <source>
        <dbReference type="Pfam" id="PF17906"/>
    </source>
</evidence>
<dbReference type="InterPro" id="IPR041426">
    <property type="entry name" value="Mos1_HTH"/>
</dbReference>
<protein>
    <submittedName>
        <fullName evidence="2">Protein GVQW3</fullName>
    </submittedName>
</protein>
<evidence type="ECO:0000313" key="2">
    <source>
        <dbReference type="EMBL" id="GFY12446.1"/>
    </source>
</evidence>
<feature type="domain" description="Mos1 transposase HTH" evidence="1">
    <location>
        <begin position="10"/>
        <end position="49"/>
    </location>
</feature>
<sequence>MNEQKINLKFCFKIGKALTETYSMLACVYEDQALSMKSVYEWFARFREGRESVSDNPHSKRPATSIRDENIYKVSKLITKDRRLTVRMIGVRGMLQGTLKF</sequence>
<evidence type="ECO:0000313" key="3">
    <source>
        <dbReference type="Proteomes" id="UP000887159"/>
    </source>
</evidence>
<comment type="caution">
    <text evidence="2">The sequence shown here is derived from an EMBL/GenBank/DDBJ whole genome shotgun (WGS) entry which is preliminary data.</text>
</comment>
<name>A0A8X6SFQ8_TRICX</name>
<gene>
    <name evidence="2" type="primary">GVQW3</name>
    <name evidence="2" type="ORF">TNCV_1798681</name>
</gene>
<dbReference type="InterPro" id="IPR052709">
    <property type="entry name" value="Transposase-MT_Hybrid"/>
</dbReference>
<dbReference type="EMBL" id="BMAU01021314">
    <property type="protein sequence ID" value="GFY12446.1"/>
    <property type="molecule type" value="Genomic_DNA"/>
</dbReference>
<proteinExistence type="predicted"/>
<accession>A0A8X6SFQ8</accession>
<dbReference type="Gene3D" id="1.10.10.1450">
    <property type="match status" value="1"/>
</dbReference>